<comment type="caution">
    <text evidence="2">The sequence shown here is derived from an EMBL/GenBank/DDBJ whole genome shotgun (WGS) entry which is preliminary data.</text>
</comment>
<dbReference type="AlphaFoldDB" id="A0A4R1GNC8"/>
<reference evidence="2 3" key="1">
    <citation type="submission" date="2019-03" db="EMBL/GenBank/DDBJ databases">
        <title>Genomic Encyclopedia of Archaeal and Bacterial Type Strains, Phase II (KMG-II): from individual species to whole genera.</title>
        <authorList>
            <person name="Goeker M."/>
        </authorList>
    </citation>
    <scope>NUCLEOTIDE SEQUENCE [LARGE SCALE GENOMIC DNA]</scope>
    <source>
        <strain evidence="2 3">DSM 27697</strain>
    </source>
</reference>
<dbReference type="Proteomes" id="UP000294546">
    <property type="component" value="Unassembled WGS sequence"/>
</dbReference>
<name>A0A4R1GNC8_9GAMM</name>
<dbReference type="OrthoDB" id="9893934at2"/>
<evidence type="ECO:0000256" key="1">
    <source>
        <dbReference type="SAM" id="SignalP"/>
    </source>
</evidence>
<proteinExistence type="predicted"/>
<keyword evidence="1" id="KW-0732">Signal</keyword>
<protein>
    <submittedName>
        <fullName evidence="2">Uncharacterized protein</fullName>
    </submittedName>
</protein>
<dbReference type="RefSeq" id="WP_132287906.1">
    <property type="nucleotide sequence ID" value="NZ_SMFU01000007.1"/>
</dbReference>
<accession>A0A4R1GNC8</accession>
<keyword evidence="3" id="KW-1185">Reference proteome</keyword>
<dbReference type="EMBL" id="SMFU01000007">
    <property type="protein sequence ID" value="TCK08743.1"/>
    <property type="molecule type" value="Genomic_DNA"/>
</dbReference>
<sequence>MNSIKRIAFSAVLIGLFGVVQAQAASDECIDTGLKATQESMHKAENYTAESGNQSDRKLSSGERDYIWTINHTNW</sequence>
<evidence type="ECO:0000313" key="2">
    <source>
        <dbReference type="EMBL" id="TCK08743.1"/>
    </source>
</evidence>
<feature type="signal peptide" evidence="1">
    <location>
        <begin position="1"/>
        <end position="24"/>
    </location>
</feature>
<evidence type="ECO:0000313" key="3">
    <source>
        <dbReference type="Proteomes" id="UP000294546"/>
    </source>
</evidence>
<feature type="chain" id="PRO_5020190159" evidence="1">
    <location>
        <begin position="25"/>
        <end position="75"/>
    </location>
</feature>
<organism evidence="2 3">
    <name type="scientific">Marinobacterium mangrovicola</name>
    <dbReference type="NCBI Taxonomy" id="1476959"/>
    <lineage>
        <taxon>Bacteria</taxon>
        <taxon>Pseudomonadati</taxon>
        <taxon>Pseudomonadota</taxon>
        <taxon>Gammaproteobacteria</taxon>
        <taxon>Oceanospirillales</taxon>
        <taxon>Oceanospirillaceae</taxon>
        <taxon>Marinobacterium</taxon>
    </lineage>
</organism>
<gene>
    <name evidence="2" type="ORF">CLV83_0835</name>
</gene>